<evidence type="ECO:0000259" key="7">
    <source>
        <dbReference type="Pfam" id="PF07524"/>
    </source>
</evidence>
<accession>A0A0P9GX48</accession>
<feature type="compositionally biased region" description="Polar residues" evidence="5">
    <location>
        <begin position="899"/>
        <end position="919"/>
    </location>
</feature>
<keyword evidence="2" id="KW-0805">Transcription regulation</keyword>
<feature type="compositionally biased region" description="Basic and acidic residues" evidence="5">
    <location>
        <begin position="990"/>
        <end position="1013"/>
    </location>
</feature>
<feature type="region of interest" description="Disordered" evidence="5">
    <location>
        <begin position="168"/>
        <end position="229"/>
    </location>
</feature>
<dbReference type="OrthoDB" id="2536308at2759"/>
<dbReference type="Proteomes" id="UP000053890">
    <property type="component" value="Unassembled WGS sequence"/>
</dbReference>
<keyword evidence="6" id="KW-0732">Signal</keyword>
<dbReference type="PANTHER" id="PTHR46338">
    <property type="entry name" value="TRANSCRIPTION INITIATION FACTOR TFIID SUBUNIT 8"/>
    <property type="match status" value="1"/>
</dbReference>
<feature type="region of interest" description="Disordered" evidence="5">
    <location>
        <begin position="464"/>
        <end position="512"/>
    </location>
</feature>
<evidence type="ECO:0000313" key="9">
    <source>
        <dbReference type="Proteomes" id="UP000053890"/>
    </source>
</evidence>
<feature type="compositionally biased region" description="Low complexity" evidence="5">
    <location>
        <begin position="385"/>
        <end position="397"/>
    </location>
</feature>
<dbReference type="EMBL" id="KQ474089">
    <property type="protein sequence ID" value="KPV72008.1"/>
    <property type="molecule type" value="Genomic_DNA"/>
</dbReference>
<organism evidence="8 9">
    <name type="scientific">Rhodotorula graminis (strain WP1)</name>
    <dbReference type="NCBI Taxonomy" id="578459"/>
    <lineage>
        <taxon>Eukaryota</taxon>
        <taxon>Fungi</taxon>
        <taxon>Dikarya</taxon>
        <taxon>Basidiomycota</taxon>
        <taxon>Pucciniomycotina</taxon>
        <taxon>Microbotryomycetes</taxon>
        <taxon>Sporidiobolales</taxon>
        <taxon>Sporidiobolaceae</taxon>
        <taxon>Rhodotorula</taxon>
    </lineage>
</organism>
<dbReference type="InterPro" id="IPR006565">
    <property type="entry name" value="BTP"/>
</dbReference>
<feature type="signal peptide" evidence="6">
    <location>
        <begin position="1"/>
        <end position="26"/>
    </location>
</feature>
<feature type="compositionally biased region" description="Low complexity" evidence="5">
    <location>
        <begin position="875"/>
        <end position="894"/>
    </location>
</feature>
<feature type="region of interest" description="Disordered" evidence="5">
    <location>
        <begin position="702"/>
        <end position="728"/>
    </location>
</feature>
<evidence type="ECO:0000256" key="6">
    <source>
        <dbReference type="SAM" id="SignalP"/>
    </source>
</evidence>
<proteinExistence type="predicted"/>
<dbReference type="AlphaFoldDB" id="A0A0P9GX48"/>
<dbReference type="InterPro" id="IPR037818">
    <property type="entry name" value="TAF8"/>
</dbReference>
<dbReference type="GO" id="GO:0046982">
    <property type="term" value="F:protein heterodimerization activity"/>
    <property type="evidence" value="ECO:0007669"/>
    <property type="project" value="InterPro"/>
</dbReference>
<keyword evidence="4" id="KW-0539">Nucleus</keyword>
<name>A0A0P9GX48_RHOGW</name>
<feature type="domain" description="Bromodomain associated" evidence="7">
    <location>
        <begin position="46"/>
        <end position="100"/>
    </location>
</feature>
<evidence type="ECO:0000313" key="8">
    <source>
        <dbReference type="EMBL" id="KPV72008.1"/>
    </source>
</evidence>
<sequence>MSSSGDALPAHLVHLCTLVLVSRASASTAAAHSSSSGPGANAGAPLGFTHARTHALDTLAHLLQSYLSLAAATAATAANHAGRDKAAVWDLAHALAQLGFPGQDGIDELTDEALRGHDGVEEEAGQIAQLARGLQDRLAPPPPQLPLAQLSYDPLNPSELDLIAYAKSLPSPTDDGRDAAATPSSSSPASSVSDDELASPPPQRADAQPASSAKAGDGDDEMAQEAAATAAAAGGMNGFGGALDDLGGLLTGAGDDDAAFFDSLGLGPGGSALGAGTNGVNGVGDVTASVFHPLDLAGRPIDSISLLGPPSLSSLSLFPTGAEGAAPPADTDESRPFPAWRDPSSIPPHVPPFFPPFPGHERESDSAAARRRRRAELEKREREALAAQTAQQQHQAGASRVAQALMLGGAQGGDPWEDPIPYSASSLATMASEFGHSLPTPSSPRGRAAAAAAAAAEAAARGAAVDGVEGGGAGGDAEEREKKRRRRAAAAAAGGDAGARRRSLSPPPAASTSLGAFAQIQPLIPHQPTYLRPNALRRSAAGNIAYQPRHPELSISSDSLFGSLPYAAPLRQSTLPPGFLPDLAPTAALHPFNTNLPWTISNPVPYHPASTSSVLPAPGPNPRVPTPLSSIARELSFPLQFDPRPSHKDQLHPNIALFARLGRIGPPGPLGPKGEALNYEYVGNTALLALSGVDWPERRHDRKLPKRFGEDDTFSGGDGGGGGAGGASGSGAGGIKLKLGGGGANSAANRGGGGGSGGGDAFGGAGRQTREGSLAQIATPWNTFGSPAPFPGGGAATPFAAATPGGTAFVGGSTGDAELDTQLAQLSAGMPLDLASSSAAAAVAASSSSATAAAAVDASFNYPDWLLEAGGLGSGSATTAAAAPGESASAPSEAHSNGAWASSTTNAADSMQLDSTTHSRAPRPPPPPPPPPPAAALDTHVSASEPPPTSISAQQHDSSLDPALGAPGSSSLDPALEPTPHAQPDGDGDAAMHDGDVGEHGHDASHDASHEPGVDEAPVPEGEGEGEGEGEEEQHDDVERAVEQSLAQGVFAGLPGFGGL</sequence>
<dbReference type="Pfam" id="PF07524">
    <property type="entry name" value="Bromo_TP"/>
    <property type="match status" value="1"/>
</dbReference>
<feature type="compositionally biased region" description="Low complexity" evidence="5">
    <location>
        <begin position="179"/>
        <end position="192"/>
    </location>
</feature>
<comment type="subcellular location">
    <subcellularLocation>
        <location evidence="1">Nucleus</location>
    </subcellularLocation>
</comment>
<dbReference type="GO" id="GO:0005669">
    <property type="term" value="C:transcription factor TFIID complex"/>
    <property type="evidence" value="ECO:0007669"/>
    <property type="project" value="InterPro"/>
</dbReference>
<dbReference type="RefSeq" id="XP_018268057.1">
    <property type="nucleotide sequence ID" value="XM_018418212.1"/>
</dbReference>
<feature type="compositionally biased region" description="Basic and acidic residues" evidence="5">
    <location>
        <begin position="375"/>
        <end position="384"/>
    </location>
</feature>
<evidence type="ECO:0000256" key="4">
    <source>
        <dbReference type="ARBA" id="ARBA00023242"/>
    </source>
</evidence>
<feature type="region of interest" description="Disordered" evidence="5">
    <location>
        <begin position="341"/>
        <end position="397"/>
    </location>
</feature>
<dbReference type="PANTHER" id="PTHR46338:SF13">
    <property type="entry name" value="TRANSCRIPTION INITIATION FACTOR TFIID SUBUNIT 8-LIKE"/>
    <property type="match status" value="1"/>
</dbReference>
<dbReference type="Gene3D" id="1.10.20.10">
    <property type="entry name" value="Histone, subunit A"/>
    <property type="match status" value="1"/>
</dbReference>
<evidence type="ECO:0000256" key="5">
    <source>
        <dbReference type="SAM" id="MobiDB-lite"/>
    </source>
</evidence>
<feature type="region of interest" description="Disordered" evidence="5">
    <location>
        <begin position="873"/>
        <end position="1060"/>
    </location>
</feature>
<keyword evidence="9" id="KW-1185">Reference proteome</keyword>
<keyword evidence="3" id="KW-0804">Transcription</keyword>
<evidence type="ECO:0000256" key="3">
    <source>
        <dbReference type="ARBA" id="ARBA00023163"/>
    </source>
</evidence>
<dbReference type="STRING" id="578459.A0A0P9GX48"/>
<dbReference type="GeneID" id="28978660"/>
<dbReference type="OMA" id="FPAWRDP"/>
<feature type="compositionally biased region" description="Pro residues" evidence="5">
    <location>
        <begin position="922"/>
        <end position="934"/>
    </location>
</feature>
<protein>
    <recommendedName>
        <fullName evidence="7">Bromodomain associated domain-containing protein</fullName>
    </recommendedName>
</protein>
<feature type="compositionally biased region" description="Acidic residues" evidence="5">
    <location>
        <begin position="1022"/>
        <end position="1036"/>
    </location>
</feature>
<feature type="compositionally biased region" description="Pro residues" evidence="5">
    <location>
        <begin position="345"/>
        <end position="358"/>
    </location>
</feature>
<feature type="compositionally biased region" description="Gly residues" evidence="5">
    <location>
        <begin position="716"/>
        <end position="728"/>
    </location>
</feature>
<gene>
    <name evidence="8" type="ORF">RHOBADRAFT_56145</name>
</gene>
<feature type="chain" id="PRO_5006158116" description="Bromodomain associated domain-containing protein" evidence="6">
    <location>
        <begin position="27"/>
        <end position="1060"/>
    </location>
</feature>
<evidence type="ECO:0000256" key="1">
    <source>
        <dbReference type="ARBA" id="ARBA00004123"/>
    </source>
</evidence>
<evidence type="ECO:0000256" key="2">
    <source>
        <dbReference type="ARBA" id="ARBA00023015"/>
    </source>
</evidence>
<reference evidence="8 9" key="1">
    <citation type="journal article" date="2015" name="Front. Microbiol.">
        <title>Genome sequence of the plant growth promoting endophytic yeast Rhodotorula graminis WP1.</title>
        <authorList>
            <person name="Firrincieli A."/>
            <person name="Otillar R."/>
            <person name="Salamov A."/>
            <person name="Schmutz J."/>
            <person name="Khan Z."/>
            <person name="Redman R.S."/>
            <person name="Fleck N.D."/>
            <person name="Lindquist E."/>
            <person name="Grigoriev I.V."/>
            <person name="Doty S.L."/>
        </authorList>
    </citation>
    <scope>NUCLEOTIDE SEQUENCE [LARGE SCALE GENOMIC DNA]</scope>
    <source>
        <strain evidence="8 9">WP1</strain>
    </source>
</reference>
<dbReference type="InterPro" id="IPR009072">
    <property type="entry name" value="Histone-fold"/>
</dbReference>